<dbReference type="EMBL" id="JACGCM010000779">
    <property type="protein sequence ID" value="KAF6166739.1"/>
    <property type="molecule type" value="Genomic_DNA"/>
</dbReference>
<evidence type="ECO:0000259" key="24">
    <source>
        <dbReference type="PROSITE" id="PS50011"/>
    </source>
</evidence>
<evidence type="ECO:0000256" key="1">
    <source>
        <dbReference type="ARBA" id="ARBA00004251"/>
    </source>
</evidence>
<keyword evidence="10" id="KW-0430">Lectin</keyword>
<dbReference type="PROSITE" id="PS00107">
    <property type="entry name" value="PROTEIN_KINASE_ATP"/>
    <property type="match status" value="1"/>
</dbReference>
<dbReference type="InterPro" id="IPR050528">
    <property type="entry name" value="L-type_Lectin-RKs"/>
</dbReference>
<dbReference type="GO" id="GO:0004674">
    <property type="term" value="F:protein serine/threonine kinase activity"/>
    <property type="evidence" value="ECO:0007669"/>
    <property type="project" value="UniProtKB-KW"/>
</dbReference>
<dbReference type="GO" id="GO:0005886">
    <property type="term" value="C:plasma membrane"/>
    <property type="evidence" value="ECO:0007669"/>
    <property type="project" value="UniProtKB-SubCell"/>
</dbReference>
<evidence type="ECO:0000256" key="23">
    <source>
        <dbReference type="SAM" id="Phobius"/>
    </source>
</evidence>
<feature type="binding site" evidence="22">
    <location>
        <position position="377"/>
    </location>
    <ligand>
        <name>ATP</name>
        <dbReference type="ChEBI" id="CHEBI:30616"/>
    </ligand>
</feature>
<evidence type="ECO:0000256" key="5">
    <source>
        <dbReference type="ARBA" id="ARBA00022475"/>
    </source>
</evidence>
<comment type="function">
    <text evidence="20">Promotes hydrogen peroxide H(2)O(2) production and cell death.</text>
</comment>
<comment type="similarity">
    <text evidence="3">In the C-terminal section; belongs to the protein kinase superfamily. Ser/Thr protein kinase family.</text>
</comment>
<evidence type="ECO:0000256" key="14">
    <source>
        <dbReference type="ARBA" id="ARBA00022840"/>
    </source>
</evidence>
<gene>
    <name evidence="25" type="ORF">GIB67_005615</name>
</gene>
<dbReference type="SUPFAM" id="SSF49899">
    <property type="entry name" value="Concanavalin A-like lectins/glucanases"/>
    <property type="match status" value="1"/>
</dbReference>
<evidence type="ECO:0000256" key="12">
    <source>
        <dbReference type="ARBA" id="ARBA00022777"/>
    </source>
</evidence>
<dbReference type="Proteomes" id="UP000541444">
    <property type="component" value="Unassembled WGS sequence"/>
</dbReference>
<dbReference type="InterPro" id="IPR000985">
    <property type="entry name" value="Lectin_LegA_CS"/>
</dbReference>
<keyword evidence="5" id="KW-1003">Cell membrane</keyword>
<evidence type="ECO:0000256" key="18">
    <source>
        <dbReference type="ARBA" id="ARBA00023180"/>
    </source>
</evidence>
<dbReference type="OrthoDB" id="2014828at2759"/>
<dbReference type="Gene3D" id="3.30.200.20">
    <property type="entry name" value="Phosphorylase Kinase, domain 1"/>
    <property type="match status" value="1"/>
</dbReference>
<dbReference type="InterPro" id="IPR011009">
    <property type="entry name" value="Kinase-like_dom_sf"/>
</dbReference>
<keyword evidence="14 22" id="KW-0067">ATP-binding</keyword>
<dbReference type="CDD" id="cd14066">
    <property type="entry name" value="STKc_IRAK"/>
    <property type="match status" value="1"/>
</dbReference>
<keyword evidence="18" id="KW-0325">Glycoprotein</keyword>
<proteinExistence type="inferred from homology"/>
<dbReference type="InterPro" id="IPR008271">
    <property type="entry name" value="Ser/Thr_kinase_AS"/>
</dbReference>
<evidence type="ECO:0000256" key="22">
    <source>
        <dbReference type="PROSITE-ProRule" id="PRU10141"/>
    </source>
</evidence>
<sequence>MAFQPSSLLLFDFFTCLLILIELPVVIPSTVFNFTSFTPNTPNIIFSGDAFTSGENVIQLTRNQADNDLRLSSGRAIFAKAIQLWDSRTRTHADFSTHFEFIIQGVDKQWYGDGLTFFMAHVDSVLPNNSDGKWLGLFNSSTNTSPSNKLVAVEFDTFKNEWDPDGNHVGIDVNSIVSVTNATWATDIKAGKKGLVLIGYNSKLKSLFVYLTYEDKPYNGVPSLSYSLDLTTVLPEFVIIGFSASTGSSTELHKILSWDFVSNMDQILQKKSRRKKSNWMMVAFGVTFAFIMSALGLMFFFWRRAKKKGQDKGDIVIDASLEDKFEKGTGPRRFNYKELVHATNSFNDDGKLGQGGFGGVYKGNIKDNFTNVTVAVKRISRGSSQGKKEYVSEVTVISRLRHRNLVQLIGWCHEYGEFLLVYEYMPNRSLDSHLFGTKAPLTWVVRHKIALGLASALLYLHEGWEQCVVHRDIKSSNVMLDSEFNAKLGDFGLARLVDHELGSQTTVLAGTMGYLAPECVLTGKASKESDVFSFGIVALEIICGRKPVEANLEDSKVRLVEWVWELYGIRRLLDAADERLNNNFDEKQMERLMIVGLWCAHPDQKLRPSIRQVIQVLSLEAPLPVLPGKMPVPMYYTHPIDLCGFTYTSSDGKLCVKDHSGCCSNCNTT</sequence>
<comment type="subunit">
    <text evidence="21">Interacts with ABCG40.</text>
</comment>
<dbReference type="GO" id="GO:0002229">
    <property type="term" value="P:defense response to oomycetes"/>
    <property type="evidence" value="ECO:0007669"/>
    <property type="project" value="UniProtKB-ARBA"/>
</dbReference>
<organism evidence="25 26">
    <name type="scientific">Kingdonia uniflora</name>
    <dbReference type="NCBI Taxonomy" id="39325"/>
    <lineage>
        <taxon>Eukaryota</taxon>
        <taxon>Viridiplantae</taxon>
        <taxon>Streptophyta</taxon>
        <taxon>Embryophyta</taxon>
        <taxon>Tracheophyta</taxon>
        <taxon>Spermatophyta</taxon>
        <taxon>Magnoliopsida</taxon>
        <taxon>Ranunculales</taxon>
        <taxon>Circaeasteraceae</taxon>
        <taxon>Kingdonia</taxon>
    </lineage>
</organism>
<evidence type="ECO:0000256" key="15">
    <source>
        <dbReference type="ARBA" id="ARBA00022989"/>
    </source>
</evidence>
<dbReference type="FunFam" id="3.30.200.20:FF:000168">
    <property type="entry name" value="L-type lectin-domain containing receptor kinase IX.1"/>
    <property type="match status" value="1"/>
</dbReference>
<dbReference type="PROSITE" id="PS00307">
    <property type="entry name" value="LECTIN_LEGUME_BETA"/>
    <property type="match status" value="1"/>
</dbReference>
<keyword evidence="26" id="KW-1185">Reference proteome</keyword>
<evidence type="ECO:0000256" key="9">
    <source>
        <dbReference type="ARBA" id="ARBA00022729"/>
    </source>
</evidence>
<keyword evidence="11 22" id="KW-0547">Nucleotide-binding</keyword>
<evidence type="ECO:0000256" key="19">
    <source>
        <dbReference type="ARBA" id="ARBA00058054"/>
    </source>
</evidence>
<dbReference type="EC" id="2.7.11.1" evidence="4"/>
<evidence type="ECO:0000256" key="8">
    <source>
        <dbReference type="ARBA" id="ARBA00022692"/>
    </source>
</evidence>
<dbReference type="FunFam" id="2.60.120.200:FF:000103">
    <property type="entry name" value="L-type lectin-domain containing receptor kinase IX.1"/>
    <property type="match status" value="1"/>
</dbReference>
<dbReference type="InterPro" id="IPR019825">
    <property type="entry name" value="Lectin_legB_Mn/Ca_BS"/>
</dbReference>
<evidence type="ECO:0000313" key="26">
    <source>
        <dbReference type="Proteomes" id="UP000541444"/>
    </source>
</evidence>
<dbReference type="PROSITE" id="PS50011">
    <property type="entry name" value="PROTEIN_KINASE_DOM"/>
    <property type="match status" value="1"/>
</dbReference>
<evidence type="ECO:0000256" key="16">
    <source>
        <dbReference type="ARBA" id="ARBA00023136"/>
    </source>
</evidence>
<evidence type="ECO:0000256" key="17">
    <source>
        <dbReference type="ARBA" id="ARBA00023170"/>
    </source>
</evidence>
<dbReference type="Pfam" id="PF00069">
    <property type="entry name" value="Pkinase"/>
    <property type="match status" value="1"/>
</dbReference>
<keyword evidence="9" id="KW-0732">Signal</keyword>
<evidence type="ECO:0000313" key="25">
    <source>
        <dbReference type="EMBL" id="KAF6166739.1"/>
    </source>
</evidence>
<dbReference type="InterPro" id="IPR000719">
    <property type="entry name" value="Prot_kinase_dom"/>
</dbReference>
<evidence type="ECO:0000256" key="4">
    <source>
        <dbReference type="ARBA" id="ARBA00012513"/>
    </source>
</evidence>
<dbReference type="SMART" id="SM00220">
    <property type="entry name" value="S_TKc"/>
    <property type="match status" value="1"/>
</dbReference>
<keyword evidence="6" id="KW-0723">Serine/threonine-protein kinase</keyword>
<evidence type="ECO:0000256" key="11">
    <source>
        <dbReference type="ARBA" id="ARBA00022741"/>
    </source>
</evidence>
<dbReference type="InterPro" id="IPR001220">
    <property type="entry name" value="Legume_lectin_dom"/>
</dbReference>
<reference evidence="25 26" key="1">
    <citation type="journal article" date="2020" name="IScience">
        <title>Genome Sequencing of the Endangered Kingdonia uniflora (Circaeasteraceae, Ranunculales) Reveals Potential Mechanisms of Evolutionary Specialization.</title>
        <authorList>
            <person name="Sun Y."/>
            <person name="Deng T."/>
            <person name="Zhang A."/>
            <person name="Moore M.J."/>
            <person name="Landis J.B."/>
            <person name="Lin N."/>
            <person name="Zhang H."/>
            <person name="Zhang X."/>
            <person name="Huang J."/>
            <person name="Zhang X."/>
            <person name="Sun H."/>
            <person name="Wang H."/>
        </authorList>
    </citation>
    <scope>NUCLEOTIDE SEQUENCE [LARGE SCALE GENOMIC DNA]</scope>
    <source>
        <strain evidence="25">TB1705</strain>
        <tissue evidence="25">Leaf</tissue>
    </source>
</reference>
<dbReference type="InterPro" id="IPR017441">
    <property type="entry name" value="Protein_kinase_ATP_BS"/>
</dbReference>
<comment type="subcellular location">
    <subcellularLocation>
        <location evidence="1">Cell membrane</location>
        <topology evidence="1">Single-pass type I membrane protein</topology>
    </subcellularLocation>
</comment>
<protein>
    <recommendedName>
        <fullName evidence="4">non-specific serine/threonine protein kinase</fullName>
        <ecNumber evidence="4">2.7.11.1</ecNumber>
    </recommendedName>
</protein>
<evidence type="ECO:0000256" key="21">
    <source>
        <dbReference type="ARBA" id="ARBA00063357"/>
    </source>
</evidence>
<comment type="caution">
    <text evidence="25">The sequence shown here is derived from an EMBL/GenBank/DDBJ whole genome shotgun (WGS) entry which is preliminary data.</text>
</comment>
<keyword evidence="17" id="KW-0675">Receptor</keyword>
<keyword evidence="13" id="KW-0611">Plant defense</keyword>
<dbReference type="GO" id="GO:0030246">
    <property type="term" value="F:carbohydrate binding"/>
    <property type="evidence" value="ECO:0007669"/>
    <property type="project" value="UniProtKB-KW"/>
</dbReference>
<evidence type="ECO:0000256" key="20">
    <source>
        <dbReference type="ARBA" id="ARBA00058818"/>
    </source>
</evidence>
<evidence type="ECO:0000256" key="7">
    <source>
        <dbReference type="ARBA" id="ARBA00022679"/>
    </source>
</evidence>
<feature type="domain" description="Protein kinase" evidence="24">
    <location>
        <begin position="346"/>
        <end position="626"/>
    </location>
</feature>
<keyword evidence="16 23" id="KW-0472">Membrane</keyword>
<dbReference type="Gene3D" id="2.60.120.200">
    <property type="match status" value="1"/>
</dbReference>
<keyword evidence="7" id="KW-0808">Transferase</keyword>
<dbReference type="Pfam" id="PF00139">
    <property type="entry name" value="Lectin_legB"/>
    <property type="match status" value="1"/>
</dbReference>
<comment type="similarity">
    <text evidence="2">In the N-terminal section; belongs to the leguminous lectin family.</text>
</comment>
<comment type="function">
    <text evidence="19">Involved in resistance response to the pathogenic oomycetes Phytophthora infestans and Phytophthora capsici.</text>
</comment>
<dbReference type="PROSITE" id="PS00108">
    <property type="entry name" value="PROTEIN_KINASE_ST"/>
    <property type="match status" value="1"/>
</dbReference>
<dbReference type="FunFam" id="1.10.510.10:FF:000240">
    <property type="entry name" value="Lectin-domain containing receptor kinase A4.3"/>
    <property type="match status" value="1"/>
</dbReference>
<dbReference type="InterPro" id="IPR013320">
    <property type="entry name" value="ConA-like_dom_sf"/>
</dbReference>
<keyword evidence="12" id="KW-0418">Kinase</keyword>
<feature type="transmembrane region" description="Helical" evidence="23">
    <location>
        <begin position="279"/>
        <end position="302"/>
    </location>
</feature>
<evidence type="ECO:0000256" key="3">
    <source>
        <dbReference type="ARBA" id="ARBA00010217"/>
    </source>
</evidence>
<name>A0A7J7NHN4_9MAGN</name>
<keyword evidence="8 23" id="KW-0812">Transmembrane</keyword>
<dbReference type="SUPFAM" id="SSF56112">
    <property type="entry name" value="Protein kinase-like (PK-like)"/>
    <property type="match status" value="1"/>
</dbReference>
<keyword evidence="15 23" id="KW-1133">Transmembrane helix</keyword>
<dbReference type="CDD" id="cd06899">
    <property type="entry name" value="lectin_legume_LecRK_Arcelin_ConA"/>
    <property type="match status" value="1"/>
</dbReference>
<dbReference type="Gene3D" id="1.10.510.10">
    <property type="entry name" value="Transferase(Phosphotransferase) domain 1"/>
    <property type="match status" value="1"/>
</dbReference>
<evidence type="ECO:0000256" key="6">
    <source>
        <dbReference type="ARBA" id="ARBA00022527"/>
    </source>
</evidence>
<dbReference type="AlphaFoldDB" id="A0A7J7NHN4"/>
<evidence type="ECO:0000256" key="13">
    <source>
        <dbReference type="ARBA" id="ARBA00022821"/>
    </source>
</evidence>
<dbReference type="PANTHER" id="PTHR27007">
    <property type="match status" value="1"/>
</dbReference>
<dbReference type="GO" id="GO:0005524">
    <property type="term" value="F:ATP binding"/>
    <property type="evidence" value="ECO:0007669"/>
    <property type="project" value="UniProtKB-UniRule"/>
</dbReference>
<evidence type="ECO:0000256" key="10">
    <source>
        <dbReference type="ARBA" id="ARBA00022734"/>
    </source>
</evidence>
<evidence type="ECO:0000256" key="2">
    <source>
        <dbReference type="ARBA" id="ARBA00008536"/>
    </source>
</evidence>
<accession>A0A7J7NHN4</accession>
<dbReference type="GO" id="GO:0009626">
    <property type="term" value="P:plant-type hypersensitive response"/>
    <property type="evidence" value="ECO:0007669"/>
    <property type="project" value="UniProtKB-ARBA"/>
</dbReference>
<dbReference type="PROSITE" id="PS00308">
    <property type="entry name" value="LECTIN_LEGUME_ALPHA"/>
    <property type="match status" value="1"/>
</dbReference>